<dbReference type="Proteomes" id="UP001227268">
    <property type="component" value="Unassembled WGS sequence"/>
</dbReference>
<reference evidence="1" key="1">
    <citation type="submission" date="2023-04" db="EMBL/GenBank/DDBJ databases">
        <title>Draft Genome sequencing of Naganishia species isolated from polar environments using Oxford Nanopore Technology.</title>
        <authorList>
            <person name="Leo P."/>
            <person name="Venkateswaran K."/>
        </authorList>
    </citation>
    <scope>NUCLEOTIDE SEQUENCE</scope>
    <source>
        <strain evidence="1">MNA-CCFEE 5423</strain>
    </source>
</reference>
<name>A0ACC2VKM4_9TREE</name>
<accession>A0ACC2VKM4</accession>
<evidence type="ECO:0000313" key="1">
    <source>
        <dbReference type="EMBL" id="KAJ9099161.1"/>
    </source>
</evidence>
<protein>
    <submittedName>
        <fullName evidence="1">Uncharacterized protein</fullName>
    </submittedName>
</protein>
<evidence type="ECO:0000313" key="2">
    <source>
        <dbReference type="Proteomes" id="UP001227268"/>
    </source>
</evidence>
<comment type="caution">
    <text evidence="1">The sequence shown here is derived from an EMBL/GenBank/DDBJ whole genome shotgun (WGS) entry which is preliminary data.</text>
</comment>
<keyword evidence="2" id="KW-1185">Reference proteome</keyword>
<proteinExistence type="predicted"/>
<gene>
    <name evidence="1" type="ORF">QFC21_004041</name>
</gene>
<organism evidence="1 2">
    <name type="scientific">Naganishia friedmannii</name>
    <dbReference type="NCBI Taxonomy" id="89922"/>
    <lineage>
        <taxon>Eukaryota</taxon>
        <taxon>Fungi</taxon>
        <taxon>Dikarya</taxon>
        <taxon>Basidiomycota</taxon>
        <taxon>Agaricomycotina</taxon>
        <taxon>Tremellomycetes</taxon>
        <taxon>Filobasidiales</taxon>
        <taxon>Filobasidiaceae</taxon>
        <taxon>Naganishia</taxon>
    </lineage>
</organism>
<dbReference type="EMBL" id="JASBWT010000013">
    <property type="protein sequence ID" value="KAJ9099161.1"/>
    <property type="molecule type" value="Genomic_DNA"/>
</dbReference>
<sequence length="270" mass="29501">MASRSSSTRGQVRNAPPQSAPGATAIANRSARSFASESQTHPLKHDWTFYYVHRPPTAKVIEYEKEIRKVASFGSTESFWSIYAHLLSPSVLPPVTDLLLFASSIRRPVWEELTNGGRYFIRLRKGVADRAAAELGYHCRLWEDSILALIGDQFDEEEGIVGMVLSVRGQEDILSVWSDREREGGVGSEKPDTVRAKLINFLGLPPTTVCDYKSNRAQLEIAAQKAAALSLTHVNGSTPTTPGPADASVNGFFGVGAARRGGGSERDREK</sequence>